<gene>
    <name evidence="2" type="ORF">BBJ29_003214</name>
    <name evidence="3" type="ORF">BBP00_00003400</name>
</gene>
<dbReference type="Proteomes" id="UP000277300">
    <property type="component" value="Unassembled WGS sequence"/>
</dbReference>
<accession>A0A3F2RVG0</accession>
<reference evidence="4 5" key="1">
    <citation type="submission" date="2018-07" db="EMBL/GenBank/DDBJ databases">
        <title>Genome sequencing of oomycete isolates from Chile give support for New Zealand origin for Phytophthora kernoviae and make available the first Nothophytophthora sp. genome.</title>
        <authorList>
            <person name="Studholme D.J."/>
            <person name="Sanfuentes E."/>
            <person name="Panda P."/>
            <person name="Hill R."/>
            <person name="Sambles C."/>
            <person name="Grant M."/>
            <person name="Williams N.M."/>
            <person name="Mcdougal R.L."/>
        </authorList>
    </citation>
    <scope>NUCLEOTIDE SEQUENCE [LARGE SCALE GENOMIC DNA]</scope>
    <source>
        <strain evidence="3">Chile6</strain>
        <strain evidence="2">Chile7</strain>
    </source>
</reference>
<evidence type="ECO:0000313" key="5">
    <source>
        <dbReference type="Proteomes" id="UP000284657"/>
    </source>
</evidence>
<evidence type="ECO:0000313" key="4">
    <source>
        <dbReference type="Proteomes" id="UP000277300"/>
    </source>
</evidence>
<evidence type="ECO:0000256" key="1">
    <source>
        <dbReference type="SAM" id="SignalP"/>
    </source>
</evidence>
<name>A0A3F2RVG0_9STRA</name>
<protein>
    <recommendedName>
        <fullName evidence="6">RxLR effector protein</fullName>
    </recommendedName>
</protein>
<proteinExistence type="predicted"/>
<organism evidence="3 4">
    <name type="scientific">Phytophthora kernoviae</name>
    <dbReference type="NCBI Taxonomy" id="325452"/>
    <lineage>
        <taxon>Eukaryota</taxon>
        <taxon>Sar</taxon>
        <taxon>Stramenopiles</taxon>
        <taxon>Oomycota</taxon>
        <taxon>Peronosporomycetes</taxon>
        <taxon>Peronosporales</taxon>
        <taxon>Peronosporaceae</taxon>
        <taxon>Phytophthora</taxon>
    </lineage>
</organism>
<comment type="caution">
    <text evidence="3">The sequence shown here is derived from an EMBL/GenBank/DDBJ whole genome shotgun (WGS) entry which is preliminary data.</text>
</comment>
<dbReference type="EMBL" id="MBDO02000071">
    <property type="protein sequence ID" value="RLN64529.1"/>
    <property type="molecule type" value="Genomic_DNA"/>
</dbReference>
<evidence type="ECO:0008006" key="6">
    <source>
        <dbReference type="Google" id="ProtNLM"/>
    </source>
</evidence>
<feature type="chain" id="PRO_5036082321" description="RxLR effector protein" evidence="1">
    <location>
        <begin position="21"/>
        <end position="78"/>
    </location>
</feature>
<dbReference type="AlphaFoldDB" id="A0A3F2RVG0"/>
<sequence>MKTTFAIVAALACVAAFASAADPPVNPDILTEPVPAQVNINAEDAPTGDKEHYGGYRGGYGATCCPTRDTFDRKLQDM</sequence>
<keyword evidence="1" id="KW-0732">Signal</keyword>
<evidence type="ECO:0000313" key="3">
    <source>
        <dbReference type="EMBL" id="RLN64529.1"/>
    </source>
</evidence>
<feature type="signal peptide" evidence="1">
    <location>
        <begin position="1"/>
        <end position="20"/>
    </location>
</feature>
<dbReference type="Proteomes" id="UP000284657">
    <property type="component" value="Unassembled WGS sequence"/>
</dbReference>
<dbReference type="EMBL" id="MBAD02001399">
    <property type="protein sequence ID" value="RLN55086.1"/>
    <property type="molecule type" value="Genomic_DNA"/>
</dbReference>
<evidence type="ECO:0000313" key="2">
    <source>
        <dbReference type="EMBL" id="RLN55086.1"/>
    </source>
</evidence>